<dbReference type="EMBL" id="BAAAVS010000055">
    <property type="protein sequence ID" value="GAA3045474.1"/>
    <property type="molecule type" value="Genomic_DNA"/>
</dbReference>
<gene>
    <name evidence="1" type="primary">casA</name>
    <name evidence="1" type="ORF">GCM10010528_25930</name>
</gene>
<reference evidence="2" key="1">
    <citation type="journal article" date="2019" name="Int. J. Syst. Evol. Microbiol.">
        <title>The Global Catalogue of Microorganisms (GCM) 10K type strain sequencing project: providing services to taxonomists for standard genome sequencing and annotation.</title>
        <authorList>
            <consortium name="The Broad Institute Genomics Platform"/>
            <consortium name="The Broad Institute Genome Sequencing Center for Infectious Disease"/>
            <person name="Wu L."/>
            <person name="Ma J."/>
        </authorList>
    </citation>
    <scope>NUCLEOTIDE SEQUENCE [LARGE SCALE GENOMIC DNA]</scope>
    <source>
        <strain evidence="2">JCM 14234</strain>
    </source>
</reference>
<protein>
    <submittedName>
        <fullName evidence="1">Type I-E CRISPR-associated protein Cse1/CasA</fullName>
    </submittedName>
</protein>
<accession>A0ABP6LND5</accession>
<dbReference type="NCBIfam" id="TIGR02547">
    <property type="entry name" value="casA_cse1"/>
    <property type="match status" value="1"/>
</dbReference>
<dbReference type="InterPro" id="IPR013381">
    <property type="entry name" value="CRISPR-assoc_prot_Cse1"/>
</dbReference>
<dbReference type="Proteomes" id="UP001501035">
    <property type="component" value="Unassembled WGS sequence"/>
</dbReference>
<dbReference type="Pfam" id="PF09481">
    <property type="entry name" value="CRISPR_Cse1"/>
    <property type="match status" value="1"/>
</dbReference>
<sequence>MTPSPFNLVDEQWIIVRLVDGQSDTVSLRDLFHRGGQIRRIAGELPTQDFAILRLALALLYRALDDDEDLDVVWKTGELPLREIDDYLDSWHHRFNLFDPTAPFMQVAGLTSVSGETRSLTTLVADCPGPGSLFTMRRDVPSLSFAEAARWLVHCHAYDFDGIKSGMVGDPRTRSGKGFPIGIGWTGWTGGVYLEGADLFQTLLHNWVPDATKPTRDRAIWELEPLTPEPRPTSQIGPFGPAGLFTWPIRHIRLFTENDAVTRVLIGVGDPIEKAQQLGVEPMTSWRYSKTQQQKAKSQTPLYMPSTHDPNRAIWQGLSAMLPPLEPKRNAEGIVEAYPATIITRLSKRVADGNVPNQPVSIVSVGVEYGANMSTYSEVFSDRLVVRPVIAQGGGPANSCALEAAERADQAVSVLARLAAELATANGGESQVVAATARATAYAALDQRFRSWISQVGDDSDLEELSQEWADTARKAITRLADELLASATPRSNAVRIAAGHPVSAGSATNRFLYNLHQHLPAARKETSK</sequence>
<evidence type="ECO:0000313" key="1">
    <source>
        <dbReference type="EMBL" id="GAA3045474.1"/>
    </source>
</evidence>
<keyword evidence="2" id="KW-1185">Reference proteome</keyword>
<dbReference type="RefSeq" id="WP_344716892.1">
    <property type="nucleotide sequence ID" value="NZ_BAAAVS010000055.1"/>
</dbReference>
<name>A0ABP6LND5_9ACTN</name>
<organism evidence="1 2">
    <name type="scientific">Gordonia defluvii</name>
    <dbReference type="NCBI Taxonomy" id="283718"/>
    <lineage>
        <taxon>Bacteria</taxon>
        <taxon>Bacillati</taxon>
        <taxon>Actinomycetota</taxon>
        <taxon>Actinomycetes</taxon>
        <taxon>Mycobacteriales</taxon>
        <taxon>Gordoniaceae</taxon>
        <taxon>Gordonia</taxon>
    </lineage>
</organism>
<proteinExistence type="predicted"/>
<evidence type="ECO:0000313" key="2">
    <source>
        <dbReference type="Proteomes" id="UP001501035"/>
    </source>
</evidence>
<dbReference type="Gene3D" id="1.10.132.100">
    <property type="match status" value="1"/>
</dbReference>
<comment type="caution">
    <text evidence="1">The sequence shown here is derived from an EMBL/GenBank/DDBJ whole genome shotgun (WGS) entry which is preliminary data.</text>
</comment>